<feature type="region of interest" description="Disordered" evidence="1">
    <location>
        <begin position="279"/>
        <end position="312"/>
    </location>
</feature>
<keyword evidence="3" id="KW-1185">Reference proteome</keyword>
<protein>
    <submittedName>
        <fullName evidence="2">Uncharacterized protein</fullName>
    </submittedName>
</protein>
<accession>A0A833RYD5</accession>
<dbReference type="OrthoDB" id="7701758at2759"/>
<reference evidence="2" key="1">
    <citation type="submission" date="2019-11" db="EMBL/GenBank/DDBJ databases">
        <title>The nuclear and mitochondrial genomes of Frieseomelitta varia - a highly eusocial stingless bee (Meliponini) with a permanently sterile worker caste.</title>
        <authorList>
            <person name="Freitas F.C.P."/>
            <person name="Lourenco A.P."/>
            <person name="Nunes F.M.F."/>
            <person name="Paschoal A.R."/>
            <person name="Abreu F.C.P."/>
            <person name="Barbin F.O."/>
            <person name="Bataglia L."/>
            <person name="Cardoso-Junior C.A.M."/>
            <person name="Cervoni M.S."/>
            <person name="Silva S.R."/>
            <person name="Dalarmi F."/>
            <person name="Del Lama M.A."/>
            <person name="Depintor T.S."/>
            <person name="Ferreira K.M."/>
            <person name="Goria P.S."/>
            <person name="Jaskot M.C."/>
            <person name="Lago D.C."/>
            <person name="Luna-Lucena D."/>
            <person name="Moda L.M."/>
            <person name="Nascimento L."/>
            <person name="Pedrino M."/>
            <person name="Rabico F.O."/>
            <person name="Sanches F.C."/>
            <person name="Santos D.E."/>
            <person name="Santos C.G."/>
            <person name="Vieira J."/>
            <person name="Lopes T.F."/>
            <person name="Barchuk A.R."/>
            <person name="Hartfelder K."/>
            <person name="Simoes Z.L.P."/>
            <person name="Bitondi M.M.G."/>
            <person name="Pinheiro D.G."/>
        </authorList>
    </citation>
    <scope>NUCLEOTIDE SEQUENCE</scope>
    <source>
        <strain evidence="2">USP_RPSP 00005682</strain>
        <tissue evidence="2">Whole individual</tissue>
    </source>
</reference>
<evidence type="ECO:0000313" key="2">
    <source>
        <dbReference type="EMBL" id="KAF3420352.1"/>
    </source>
</evidence>
<evidence type="ECO:0000313" key="3">
    <source>
        <dbReference type="Proteomes" id="UP000655588"/>
    </source>
</evidence>
<name>A0A833RYD5_9HYME</name>
<feature type="compositionally biased region" description="Gly residues" evidence="1">
    <location>
        <begin position="279"/>
        <end position="310"/>
    </location>
</feature>
<dbReference type="AlphaFoldDB" id="A0A833RYD5"/>
<dbReference type="Proteomes" id="UP000655588">
    <property type="component" value="Unassembled WGS sequence"/>
</dbReference>
<comment type="caution">
    <text evidence="2">The sequence shown here is derived from an EMBL/GenBank/DDBJ whole genome shotgun (WGS) entry which is preliminary data.</text>
</comment>
<gene>
    <name evidence="2" type="ORF">E2986_07815</name>
</gene>
<proteinExistence type="predicted"/>
<dbReference type="EMBL" id="WNWW01000961">
    <property type="protein sequence ID" value="KAF3420352.1"/>
    <property type="molecule type" value="Genomic_DNA"/>
</dbReference>
<organism evidence="2 3">
    <name type="scientific">Frieseomelitta varia</name>
    <dbReference type="NCBI Taxonomy" id="561572"/>
    <lineage>
        <taxon>Eukaryota</taxon>
        <taxon>Metazoa</taxon>
        <taxon>Ecdysozoa</taxon>
        <taxon>Arthropoda</taxon>
        <taxon>Hexapoda</taxon>
        <taxon>Insecta</taxon>
        <taxon>Pterygota</taxon>
        <taxon>Neoptera</taxon>
        <taxon>Endopterygota</taxon>
        <taxon>Hymenoptera</taxon>
        <taxon>Apocrita</taxon>
        <taxon>Aculeata</taxon>
        <taxon>Apoidea</taxon>
        <taxon>Anthophila</taxon>
        <taxon>Apidae</taxon>
        <taxon>Frieseomelitta</taxon>
    </lineage>
</organism>
<feature type="region of interest" description="Disordered" evidence="1">
    <location>
        <begin position="366"/>
        <end position="403"/>
    </location>
</feature>
<evidence type="ECO:0000256" key="1">
    <source>
        <dbReference type="SAM" id="MobiDB-lite"/>
    </source>
</evidence>
<sequence>MFIHKLATYFHAINFSRNADSPGERRQRGGACNSAYEDYVKIERITGQKVLDPRILDRDWSTLRVGSCNRPYRSEDRRSALQFVGSLSKIIPGQSRCQSVGRMLGTIYVVVSAIFYVVASQNAMILERTKRQDNASGDGHVIDSIFNIPITALKQTAAAAQSFNPGNSEAIDSVLKIPVSTLEAVGNLVKATTGQRRQNAEGLQRIRQERRDRVLAQRERQRFQREQHQQQRFKQQMIKRNIKNNNKDPFGLNALSLLVSNHGVLGSIQGAFGGYSGGGGGHGSHGSHGSHGGHGGHGSQGIHGGHGSTGGYEVHETIEEDTNYSWHGITAGFGTFSGSRPTSAHISVQNKIAPKDERPIKYYDDPPIQNKIAPSTGNELDYKDDPPLENKIAPKSNRILFRS</sequence>